<protein>
    <submittedName>
        <fullName evidence="3">MAGE-domain-containing protein</fullName>
    </submittedName>
</protein>
<dbReference type="SMART" id="SM01373">
    <property type="entry name" value="MAGE"/>
    <property type="match status" value="1"/>
</dbReference>
<feature type="compositionally biased region" description="Basic and acidic residues" evidence="1">
    <location>
        <begin position="1"/>
        <end position="21"/>
    </location>
</feature>
<proteinExistence type="predicted"/>
<dbReference type="InterPro" id="IPR037445">
    <property type="entry name" value="MAGE"/>
</dbReference>
<evidence type="ECO:0000313" key="4">
    <source>
        <dbReference type="Proteomes" id="UP001174691"/>
    </source>
</evidence>
<accession>A0AA38R866</accession>
<dbReference type="InterPro" id="IPR041898">
    <property type="entry name" value="MAGE_WH1"/>
</dbReference>
<dbReference type="EMBL" id="JANBVN010000218">
    <property type="protein sequence ID" value="KAJ9132399.1"/>
    <property type="molecule type" value="Genomic_DNA"/>
</dbReference>
<dbReference type="GO" id="GO:0005634">
    <property type="term" value="C:nucleus"/>
    <property type="evidence" value="ECO:0007669"/>
    <property type="project" value="TreeGrafter"/>
</dbReference>
<dbReference type="PANTHER" id="PTHR11736:SF14">
    <property type="entry name" value="NSE3 HOMOLOG, SMC5-SMC6 COMPLEX COMPONENT"/>
    <property type="match status" value="1"/>
</dbReference>
<dbReference type="PANTHER" id="PTHR11736">
    <property type="entry name" value="MELANOMA-ASSOCIATED ANTIGEN MAGE ANTIGEN"/>
    <property type="match status" value="1"/>
</dbReference>
<feature type="region of interest" description="Disordered" evidence="1">
    <location>
        <begin position="1"/>
        <end position="52"/>
    </location>
</feature>
<feature type="domain" description="MAGE" evidence="2">
    <location>
        <begin position="60"/>
        <end position="272"/>
    </location>
</feature>
<feature type="region of interest" description="Disordered" evidence="1">
    <location>
        <begin position="306"/>
        <end position="369"/>
    </location>
</feature>
<dbReference type="Pfam" id="PF01454">
    <property type="entry name" value="MAGE"/>
    <property type="match status" value="1"/>
</dbReference>
<dbReference type="GO" id="GO:0006281">
    <property type="term" value="P:DNA repair"/>
    <property type="evidence" value="ECO:0007669"/>
    <property type="project" value="TreeGrafter"/>
</dbReference>
<dbReference type="InterPro" id="IPR002190">
    <property type="entry name" value="MHD_dom"/>
</dbReference>
<name>A0AA38R866_9PEZI</name>
<dbReference type="Gene3D" id="1.10.10.1210">
    <property type="entry name" value="MAGE homology domain, winged helix WH2 motif"/>
    <property type="match status" value="1"/>
</dbReference>
<evidence type="ECO:0000313" key="3">
    <source>
        <dbReference type="EMBL" id="KAJ9132399.1"/>
    </source>
</evidence>
<feature type="compositionally biased region" description="Basic and acidic residues" evidence="1">
    <location>
        <begin position="118"/>
        <end position="128"/>
    </location>
</feature>
<dbReference type="InterPro" id="IPR041899">
    <property type="entry name" value="MAGE_WH2"/>
</dbReference>
<sequence>MAPGRRRAEADSEDERPQDRRKSGKGKRPQESDDESEEDTTGGRSQARSSNMEKRLAHKLVRYAIACEFSRTPVRREAVRDKVYEGESMRNFRVVFDLAQRQLRTVFGMQLVEQPSKDRSLLSLDQKRKAAKSSKSSSGPASKASTNTWILTTILAPEFRSPKIITPSRAYSSDGEAAYTAFYTMLIAIITLSGGEVRDAKFHQYLTRLNADNTVPSMNPNDRNQPSENTEVVLQRLIRQGYLVKQASGEDGEEVTWYVGPRGKVEVDNEAIAGVVRTVYGDAAGDQLERQLHNSLGVRQRVTEINGAGEQGADGEEEEEQQGEEARPRQRKRVNTAGEAQAASPMAIRSRRDDGDPGPSARRSGRLRG</sequence>
<feature type="compositionally biased region" description="Acidic residues" evidence="1">
    <location>
        <begin position="313"/>
        <end position="323"/>
    </location>
</feature>
<dbReference type="Proteomes" id="UP001174691">
    <property type="component" value="Unassembled WGS sequence"/>
</dbReference>
<evidence type="ECO:0000256" key="1">
    <source>
        <dbReference type="SAM" id="MobiDB-lite"/>
    </source>
</evidence>
<feature type="compositionally biased region" description="Low complexity" evidence="1">
    <location>
        <begin position="133"/>
        <end position="144"/>
    </location>
</feature>
<dbReference type="AlphaFoldDB" id="A0AA38R866"/>
<keyword evidence="4" id="KW-1185">Reference proteome</keyword>
<evidence type="ECO:0000259" key="2">
    <source>
        <dbReference type="SMART" id="SM01373"/>
    </source>
</evidence>
<gene>
    <name evidence="3" type="ORF">NKR19_g9310</name>
</gene>
<reference evidence="3" key="1">
    <citation type="submission" date="2022-07" db="EMBL/GenBank/DDBJ databases">
        <title>Fungi with potential for degradation of polypropylene.</title>
        <authorList>
            <person name="Gostincar C."/>
        </authorList>
    </citation>
    <scope>NUCLEOTIDE SEQUENCE</scope>
    <source>
        <strain evidence="3">EXF-13287</strain>
    </source>
</reference>
<comment type="caution">
    <text evidence="3">The sequence shown here is derived from an EMBL/GenBank/DDBJ whole genome shotgun (WGS) entry which is preliminary data.</text>
</comment>
<feature type="region of interest" description="Disordered" evidence="1">
    <location>
        <begin position="118"/>
        <end position="144"/>
    </location>
</feature>
<dbReference type="Gene3D" id="1.10.10.1200">
    <property type="entry name" value="MAGE homology domain, winged helix WH1 motif"/>
    <property type="match status" value="1"/>
</dbReference>
<organism evidence="3 4">
    <name type="scientific">Coniochaeta hoffmannii</name>
    <dbReference type="NCBI Taxonomy" id="91930"/>
    <lineage>
        <taxon>Eukaryota</taxon>
        <taxon>Fungi</taxon>
        <taxon>Dikarya</taxon>
        <taxon>Ascomycota</taxon>
        <taxon>Pezizomycotina</taxon>
        <taxon>Sordariomycetes</taxon>
        <taxon>Sordariomycetidae</taxon>
        <taxon>Coniochaetales</taxon>
        <taxon>Coniochaetaceae</taxon>
        <taxon>Coniochaeta</taxon>
    </lineage>
</organism>